<evidence type="ECO:0008006" key="4">
    <source>
        <dbReference type="Google" id="ProtNLM"/>
    </source>
</evidence>
<evidence type="ECO:0000256" key="1">
    <source>
        <dbReference type="SAM" id="MobiDB-lite"/>
    </source>
</evidence>
<organism evidence="2 3">
    <name type="scientific">Populus tomentosa</name>
    <name type="common">Chinese white poplar</name>
    <dbReference type="NCBI Taxonomy" id="118781"/>
    <lineage>
        <taxon>Eukaryota</taxon>
        <taxon>Viridiplantae</taxon>
        <taxon>Streptophyta</taxon>
        <taxon>Embryophyta</taxon>
        <taxon>Tracheophyta</taxon>
        <taxon>Spermatophyta</taxon>
        <taxon>Magnoliopsida</taxon>
        <taxon>eudicotyledons</taxon>
        <taxon>Gunneridae</taxon>
        <taxon>Pentapetalae</taxon>
        <taxon>rosids</taxon>
        <taxon>fabids</taxon>
        <taxon>Malpighiales</taxon>
        <taxon>Salicaceae</taxon>
        <taxon>Saliceae</taxon>
        <taxon>Populus</taxon>
    </lineage>
</organism>
<dbReference type="GO" id="GO:0005634">
    <property type="term" value="C:nucleus"/>
    <property type="evidence" value="ECO:0007669"/>
    <property type="project" value="TreeGrafter"/>
</dbReference>
<dbReference type="PANTHER" id="PTHR15967:SF0">
    <property type="entry name" value="E2F-ASSOCIATED PHOSPHOPROTEIN"/>
    <property type="match status" value="1"/>
</dbReference>
<proteinExistence type="predicted"/>
<dbReference type="InterPro" id="IPR019370">
    <property type="entry name" value="E2F-assoc_phosphoprotein"/>
</dbReference>
<protein>
    <recommendedName>
        <fullName evidence="4">E2F-associated phosphoprotein</fullName>
    </recommendedName>
</protein>
<dbReference type="PANTHER" id="PTHR15967">
    <property type="entry name" value="E2F-ASSOCIATED PHOSPHOPROTEIN"/>
    <property type="match status" value="1"/>
</dbReference>
<name>A0A8X7ZUX0_POPTO</name>
<dbReference type="Pfam" id="PF10238">
    <property type="entry name" value="Eapp_C"/>
    <property type="match status" value="1"/>
</dbReference>
<dbReference type="AlphaFoldDB" id="A0A8X7ZUX0"/>
<evidence type="ECO:0000313" key="3">
    <source>
        <dbReference type="Proteomes" id="UP000886885"/>
    </source>
</evidence>
<feature type="region of interest" description="Disordered" evidence="1">
    <location>
        <begin position="1"/>
        <end position="27"/>
    </location>
</feature>
<comment type="caution">
    <text evidence="2">The sequence shown here is derived from an EMBL/GenBank/DDBJ whole genome shotgun (WGS) entry which is preliminary data.</text>
</comment>
<feature type="compositionally biased region" description="Polar residues" evidence="1">
    <location>
        <begin position="8"/>
        <end position="21"/>
    </location>
</feature>
<accession>A0A8X7ZUX0</accession>
<keyword evidence="3" id="KW-1185">Reference proteome</keyword>
<evidence type="ECO:0000313" key="2">
    <source>
        <dbReference type="EMBL" id="KAG6775515.1"/>
    </source>
</evidence>
<sequence>MEGDSKGDTNMGSPSNSQQTISDDDEIDYSVKPEFYDPELDDKDELWVQKKRKGSNSDAVLSCPACFTTLCLDCQRYACILSLCLNWDFVIEWHERFVTQYRAIFVVNCKVDSNKVQHSRQKPKRNKRSREAGENEADLADGETFKAVCCSVCSTEVGVIDEDDVYHFFNALPSES</sequence>
<feature type="region of interest" description="Disordered" evidence="1">
    <location>
        <begin position="117"/>
        <end position="136"/>
    </location>
</feature>
<feature type="compositionally biased region" description="Basic residues" evidence="1">
    <location>
        <begin position="117"/>
        <end position="128"/>
    </location>
</feature>
<dbReference type="OrthoDB" id="122464at2759"/>
<dbReference type="Proteomes" id="UP000886885">
    <property type="component" value="Chromosome 5A"/>
</dbReference>
<reference evidence="2" key="1">
    <citation type="journal article" date="2020" name="bioRxiv">
        <title>Hybrid origin of Populus tomentosa Carr. identified through genome sequencing and phylogenomic analysis.</title>
        <authorList>
            <person name="An X."/>
            <person name="Gao K."/>
            <person name="Chen Z."/>
            <person name="Li J."/>
            <person name="Yang X."/>
            <person name="Yang X."/>
            <person name="Zhou J."/>
            <person name="Guo T."/>
            <person name="Zhao T."/>
            <person name="Huang S."/>
            <person name="Miao D."/>
            <person name="Khan W.U."/>
            <person name="Rao P."/>
            <person name="Ye M."/>
            <person name="Lei B."/>
            <person name="Liao W."/>
            <person name="Wang J."/>
            <person name="Ji L."/>
            <person name="Li Y."/>
            <person name="Guo B."/>
            <person name="Mustafa N.S."/>
            <person name="Li S."/>
            <person name="Yun Q."/>
            <person name="Keller S.R."/>
            <person name="Mao J."/>
            <person name="Zhang R."/>
            <person name="Strauss S.H."/>
        </authorList>
    </citation>
    <scope>NUCLEOTIDE SEQUENCE</scope>
    <source>
        <strain evidence="2">GM15</strain>
        <tissue evidence="2">Leaf</tissue>
    </source>
</reference>
<dbReference type="EMBL" id="JAAWWB010000009">
    <property type="protein sequence ID" value="KAG6775515.1"/>
    <property type="molecule type" value="Genomic_DNA"/>
</dbReference>
<gene>
    <name evidence="2" type="ORF">POTOM_018972</name>
</gene>